<keyword evidence="3" id="KW-1185">Reference proteome</keyword>
<feature type="domain" description="N,N-dimethylformamidase alpha subunit" evidence="1">
    <location>
        <begin position="22"/>
        <end position="128"/>
    </location>
</feature>
<dbReference type="SMR" id="A0A1I3F5L0"/>
<protein>
    <recommendedName>
        <fullName evidence="1">N,N-dimethylformamidase alpha subunit domain-containing protein</fullName>
    </recommendedName>
</protein>
<sequence length="132" mass="16031">MTEASESCVRDPSNYRDRSADWYAFYDERRRKEIIDIIDEHPEIVEEHAANPFGYRKHPSPYLQRVHNYFRMQPTFGKYYIYSEREWDAYRIATIREFGELPELGDERFKTEEEAMHAVFLRRIEDVRAELA</sequence>
<dbReference type="AlphaFoldDB" id="A0A1I3F5L0"/>
<proteinExistence type="predicted"/>
<dbReference type="InterPro" id="IPR058713">
    <property type="entry name" value="DMF_alpha_dom"/>
</dbReference>
<dbReference type="STRING" id="34004.SAMN04488021_16210"/>
<evidence type="ECO:0000259" key="1">
    <source>
        <dbReference type="Pfam" id="PF26354"/>
    </source>
</evidence>
<evidence type="ECO:0000313" key="2">
    <source>
        <dbReference type="EMBL" id="SFI06519.1"/>
    </source>
</evidence>
<organism evidence="2 3">
    <name type="scientific">Paracoccus aminovorans</name>
    <dbReference type="NCBI Taxonomy" id="34004"/>
    <lineage>
        <taxon>Bacteria</taxon>
        <taxon>Pseudomonadati</taxon>
        <taxon>Pseudomonadota</taxon>
        <taxon>Alphaproteobacteria</taxon>
        <taxon>Rhodobacterales</taxon>
        <taxon>Paracoccaceae</taxon>
        <taxon>Paracoccus</taxon>
    </lineage>
</organism>
<evidence type="ECO:0000313" key="3">
    <source>
        <dbReference type="Proteomes" id="UP000183635"/>
    </source>
</evidence>
<accession>A0A1I3F5L0</accession>
<dbReference type="EMBL" id="FOPU01000062">
    <property type="protein sequence ID" value="SFI06519.1"/>
    <property type="molecule type" value="Genomic_DNA"/>
</dbReference>
<reference evidence="2 3" key="1">
    <citation type="submission" date="2016-10" db="EMBL/GenBank/DDBJ databases">
        <authorList>
            <person name="de Groot N.N."/>
        </authorList>
    </citation>
    <scope>NUCLEOTIDE SEQUENCE [LARGE SCALE GENOMIC DNA]</scope>
    <source>
        <strain evidence="2 3">DSM 8537</strain>
    </source>
</reference>
<dbReference type="OrthoDB" id="7803952at2"/>
<dbReference type="Pfam" id="PF26354">
    <property type="entry name" value="DMF_alpha"/>
    <property type="match status" value="1"/>
</dbReference>
<dbReference type="Proteomes" id="UP000183635">
    <property type="component" value="Unassembled WGS sequence"/>
</dbReference>
<name>A0A1I3F5L0_9RHOB</name>
<gene>
    <name evidence="2" type="ORF">SAMN04488021_16210</name>
</gene>
<dbReference type="RefSeq" id="WP_062563510.1">
    <property type="nucleotide sequence ID" value="NZ_CBCRYP010000073.1"/>
</dbReference>